<feature type="region of interest" description="Disordered" evidence="1">
    <location>
        <begin position="1"/>
        <end position="27"/>
    </location>
</feature>
<protein>
    <submittedName>
        <fullName evidence="2">Helix-turn-helix domain-containing protein</fullName>
    </submittedName>
</protein>
<feature type="compositionally biased region" description="Basic and acidic residues" evidence="1">
    <location>
        <begin position="1"/>
        <end position="13"/>
    </location>
</feature>
<reference evidence="2 3" key="1">
    <citation type="submission" date="2024-02" db="EMBL/GenBank/DDBJ databases">
        <title>First report Erwinia aphidicola in onion in Chile.</title>
        <authorList>
            <person name="Valenzuela M."/>
            <person name="Pena M."/>
            <person name="Dutta B."/>
        </authorList>
    </citation>
    <scope>NUCLEOTIDE SEQUENCE [LARGE SCALE GENOMIC DNA]</scope>
    <source>
        <strain evidence="2 3">QCJ3A</strain>
    </source>
</reference>
<accession>A0ABU8DMR2</accession>
<name>A0ABU8DMR2_ERWAP</name>
<sequence length="60" mass="7032">EALSGMEKRKRTDASTQAKNPEFKTPEEELDYLRAENAYLKKLQALIQQSHSLRPMQKRK</sequence>
<evidence type="ECO:0000313" key="2">
    <source>
        <dbReference type="EMBL" id="MEI2684799.1"/>
    </source>
</evidence>
<evidence type="ECO:0000256" key="1">
    <source>
        <dbReference type="SAM" id="MobiDB-lite"/>
    </source>
</evidence>
<proteinExistence type="predicted"/>
<keyword evidence="3" id="KW-1185">Reference proteome</keyword>
<dbReference type="EMBL" id="JBANEI010000103">
    <property type="protein sequence ID" value="MEI2684799.1"/>
    <property type="molecule type" value="Genomic_DNA"/>
</dbReference>
<feature type="non-terminal residue" evidence="2">
    <location>
        <position position="1"/>
    </location>
</feature>
<dbReference type="Proteomes" id="UP001306592">
    <property type="component" value="Unassembled WGS sequence"/>
</dbReference>
<comment type="caution">
    <text evidence="2">The sequence shown here is derived from an EMBL/GenBank/DDBJ whole genome shotgun (WGS) entry which is preliminary data.</text>
</comment>
<gene>
    <name evidence="2" type="ORF">V8N49_24760</name>
</gene>
<evidence type="ECO:0000313" key="3">
    <source>
        <dbReference type="Proteomes" id="UP001306592"/>
    </source>
</evidence>
<organism evidence="2 3">
    <name type="scientific">Erwinia aphidicola</name>
    <dbReference type="NCBI Taxonomy" id="68334"/>
    <lineage>
        <taxon>Bacteria</taxon>
        <taxon>Pseudomonadati</taxon>
        <taxon>Pseudomonadota</taxon>
        <taxon>Gammaproteobacteria</taxon>
        <taxon>Enterobacterales</taxon>
        <taxon>Erwiniaceae</taxon>
        <taxon>Erwinia</taxon>
    </lineage>
</organism>